<comment type="caution">
    <text evidence="1">The sequence shown here is derived from an EMBL/GenBank/DDBJ whole genome shotgun (WGS) entry which is preliminary data.</text>
</comment>
<gene>
    <name evidence="1" type="ORF">PACLA_8A026984</name>
</gene>
<name>A0A6S7HB05_PARCT</name>
<dbReference type="Proteomes" id="UP001152795">
    <property type="component" value="Unassembled WGS sequence"/>
</dbReference>
<protein>
    <submittedName>
        <fullName evidence="1">Uncharacterized protein</fullName>
    </submittedName>
</protein>
<evidence type="ECO:0000313" key="1">
    <source>
        <dbReference type="EMBL" id="CAB4000253.1"/>
    </source>
</evidence>
<evidence type="ECO:0000313" key="2">
    <source>
        <dbReference type="Proteomes" id="UP001152795"/>
    </source>
</evidence>
<dbReference type="EMBL" id="CACRXK020003789">
    <property type="protein sequence ID" value="CAB4000253.1"/>
    <property type="molecule type" value="Genomic_DNA"/>
</dbReference>
<accession>A0A6S7HB05</accession>
<proteinExistence type="predicted"/>
<sequence>MATRRAMANSDIIPPLLDKSREEIVNLSTVGIDFLGNALSNELIYEGTRLKWCNDLDSLKAFVAEVLDLNGKWCSPGGGSRRFTSSNAELTLTWYSGKQNTLLFQGKDGNLIRDGCVKFCQTRDGFKSSCKQVQALSKNSELQRDLIAQNILESEPTPIYRDRPTKLMPHHRIDSIANANTEYSHKDKDKEIDRLRSELSIEKARSEKLESELNLFVKERSLEIEKLNLTIVSLENKNASTFAAPMNNNNNNSKINKNALMNKNNRNGHRNNGYHNNNELNQCKSQNVSLQPFIPAPVNNRDLESVPFHDTKWTYKTRHYKSIKLQICPKSNQYRIGLVLYRQ</sequence>
<dbReference type="AlphaFoldDB" id="A0A6S7HB05"/>
<keyword evidence="2" id="KW-1185">Reference proteome</keyword>
<reference evidence="1" key="1">
    <citation type="submission" date="2020-04" db="EMBL/GenBank/DDBJ databases">
        <authorList>
            <person name="Alioto T."/>
            <person name="Alioto T."/>
            <person name="Gomez Garrido J."/>
        </authorList>
    </citation>
    <scope>NUCLEOTIDE SEQUENCE</scope>
    <source>
        <strain evidence="1">A484AB</strain>
    </source>
</reference>
<organism evidence="1 2">
    <name type="scientific">Paramuricea clavata</name>
    <name type="common">Red gorgonian</name>
    <name type="synonym">Violescent sea-whip</name>
    <dbReference type="NCBI Taxonomy" id="317549"/>
    <lineage>
        <taxon>Eukaryota</taxon>
        <taxon>Metazoa</taxon>
        <taxon>Cnidaria</taxon>
        <taxon>Anthozoa</taxon>
        <taxon>Octocorallia</taxon>
        <taxon>Malacalcyonacea</taxon>
        <taxon>Plexauridae</taxon>
        <taxon>Paramuricea</taxon>
    </lineage>
</organism>